<organism evidence="3 4">
    <name type="scientific">Eiseniibacteriota bacterium</name>
    <dbReference type="NCBI Taxonomy" id="2212470"/>
    <lineage>
        <taxon>Bacteria</taxon>
        <taxon>Candidatus Eiseniibacteriota</taxon>
    </lineage>
</organism>
<protein>
    <submittedName>
        <fullName evidence="3">WecB/TagA/CpsF family glycosyltransferase</fullName>
    </submittedName>
</protein>
<dbReference type="PANTHER" id="PTHR34136">
    <property type="match status" value="1"/>
</dbReference>
<accession>A0A538TYS0</accession>
<dbReference type="PANTHER" id="PTHR34136:SF1">
    <property type="entry name" value="UDP-N-ACETYL-D-MANNOSAMINURONIC ACID TRANSFERASE"/>
    <property type="match status" value="1"/>
</dbReference>
<dbReference type="EMBL" id="VBOY01000002">
    <property type="protein sequence ID" value="TMQ68753.1"/>
    <property type="molecule type" value="Genomic_DNA"/>
</dbReference>
<keyword evidence="1" id="KW-0328">Glycosyltransferase</keyword>
<name>A0A538TYS0_UNCEI</name>
<dbReference type="Pfam" id="PF03808">
    <property type="entry name" value="Glyco_tran_WecG"/>
    <property type="match status" value="1"/>
</dbReference>
<sequence length="270" mass="30170">MAVSQIPALSSARSGPTVQFETLRLEPFGVSVAALMPDEAVSCVIGWAREPARGRYVCLANVHTLVETTRHKCVSTALRRADLVLPDGMPLVWQMSGLSTHATRIAGMDFLPALCRAAEETRVPVFFLGATDETLRAVRERLEREHPRLIVAGMRAPSFGRPRLSERQDILGQIRASKARLVFVALGCPKQELWMYRYQDSLGAVCVGVGGAIDVFAGLRRRAPRTMQRLGLEWIVRLAQEPARLWRRYLETNTIYAWTLVRHRLGIRAG</sequence>
<keyword evidence="2 3" id="KW-0808">Transferase</keyword>
<evidence type="ECO:0000256" key="2">
    <source>
        <dbReference type="ARBA" id="ARBA00022679"/>
    </source>
</evidence>
<evidence type="ECO:0000313" key="3">
    <source>
        <dbReference type="EMBL" id="TMQ68753.1"/>
    </source>
</evidence>
<dbReference type="CDD" id="cd06533">
    <property type="entry name" value="Glyco_transf_WecG_TagA"/>
    <property type="match status" value="1"/>
</dbReference>
<dbReference type="NCBIfam" id="TIGR00696">
    <property type="entry name" value="wecG_tagA_cpsF"/>
    <property type="match status" value="1"/>
</dbReference>
<reference evidence="3 4" key="1">
    <citation type="journal article" date="2019" name="Nat. Microbiol.">
        <title>Mediterranean grassland soil C-N compound turnover is dependent on rainfall and depth, and is mediated by genomically divergent microorganisms.</title>
        <authorList>
            <person name="Diamond S."/>
            <person name="Andeer P.F."/>
            <person name="Li Z."/>
            <person name="Crits-Christoph A."/>
            <person name="Burstein D."/>
            <person name="Anantharaman K."/>
            <person name="Lane K.R."/>
            <person name="Thomas B.C."/>
            <person name="Pan C."/>
            <person name="Northen T.R."/>
            <person name="Banfield J.F."/>
        </authorList>
    </citation>
    <scope>NUCLEOTIDE SEQUENCE [LARGE SCALE GENOMIC DNA]</scope>
    <source>
        <strain evidence="3">WS_8</strain>
    </source>
</reference>
<dbReference type="Proteomes" id="UP000316609">
    <property type="component" value="Unassembled WGS sequence"/>
</dbReference>
<dbReference type="AlphaFoldDB" id="A0A538TYS0"/>
<evidence type="ECO:0000256" key="1">
    <source>
        <dbReference type="ARBA" id="ARBA00022676"/>
    </source>
</evidence>
<dbReference type="InterPro" id="IPR004629">
    <property type="entry name" value="WecG_TagA_CpsF"/>
</dbReference>
<comment type="caution">
    <text evidence="3">The sequence shown here is derived from an EMBL/GenBank/DDBJ whole genome shotgun (WGS) entry which is preliminary data.</text>
</comment>
<dbReference type="GO" id="GO:0016758">
    <property type="term" value="F:hexosyltransferase activity"/>
    <property type="evidence" value="ECO:0007669"/>
    <property type="project" value="TreeGrafter"/>
</dbReference>
<gene>
    <name evidence="3" type="ORF">E6K78_00110</name>
</gene>
<proteinExistence type="predicted"/>
<evidence type="ECO:0000313" key="4">
    <source>
        <dbReference type="Proteomes" id="UP000316609"/>
    </source>
</evidence>